<dbReference type="Pfam" id="PF13365">
    <property type="entry name" value="Trypsin_2"/>
    <property type="match status" value="1"/>
</dbReference>
<feature type="domain" description="PDZ" evidence="9">
    <location>
        <begin position="289"/>
        <end position="354"/>
    </location>
</feature>
<accession>A0ABV7VJZ2</accession>
<dbReference type="PRINTS" id="PR00834">
    <property type="entry name" value="PROTEASES2C"/>
</dbReference>
<dbReference type="Proteomes" id="UP001595711">
    <property type="component" value="Unassembled WGS sequence"/>
</dbReference>
<dbReference type="EMBL" id="JBHRYJ010000004">
    <property type="protein sequence ID" value="MFC3677560.1"/>
    <property type="molecule type" value="Genomic_DNA"/>
</dbReference>
<dbReference type="NCBIfam" id="TIGR02037">
    <property type="entry name" value="degP_htrA_DO"/>
    <property type="match status" value="1"/>
</dbReference>
<dbReference type="PANTHER" id="PTHR43343:SF3">
    <property type="entry name" value="PROTEASE DO-LIKE 8, CHLOROPLASTIC"/>
    <property type="match status" value="1"/>
</dbReference>
<dbReference type="InterPro" id="IPR041489">
    <property type="entry name" value="PDZ_6"/>
</dbReference>
<organism evidence="10 11">
    <name type="scientific">Ferrovibrio xuzhouensis</name>
    <dbReference type="NCBI Taxonomy" id="1576914"/>
    <lineage>
        <taxon>Bacteria</taxon>
        <taxon>Pseudomonadati</taxon>
        <taxon>Pseudomonadota</taxon>
        <taxon>Alphaproteobacteria</taxon>
        <taxon>Rhodospirillales</taxon>
        <taxon>Rhodospirillaceae</taxon>
        <taxon>Ferrovibrio</taxon>
    </lineage>
</organism>
<feature type="chain" id="PRO_5045769997" evidence="8">
    <location>
        <begin position="25"/>
        <end position="471"/>
    </location>
</feature>
<evidence type="ECO:0000313" key="11">
    <source>
        <dbReference type="Proteomes" id="UP001595711"/>
    </source>
</evidence>
<keyword evidence="3 8" id="KW-0732">Signal</keyword>
<keyword evidence="11" id="KW-1185">Reference proteome</keyword>
<comment type="subcellular location">
    <subcellularLocation>
        <location evidence="1">Periplasm</location>
    </subcellularLocation>
</comment>
<keyword evidence="6" id="KW-0378">Hydrolase</keyword>
<evidence type="ECO:0000256" key="1">
    <source>
        <dbReference type="ARBA" id="ARBA00004418"/>
    </source>
</evidence>
<evidence type="ECO:0000256" key="3">
    <source>
        <dbReference type="ARBA" id="ARBA00022729"/>
    </source>
</evidence>
<dbReference type="SMART" id="SM00228">
    <property type="entry name" value="PDZ"/>
    <property type="match status" value="2"/>
</dbReference>
<dbReference type="Gene3D" id="2.40.10.120">
    <property type="match status" value="1"/>
</dbReference>
<dbReference type="PANTHER" id="PTHR43343">
    <property type="entry name" value="PEPTIDASE S12"/>
    <property type="match status" value="1"/>
</dbReference>
<keyword evidence="2" id="KW-0645">Protease</keyword>
<protein>
    <submittedName>
        <fullName evidence="10">DegQ family serine endoprotease</fullName>
    </submittedName>
</protein>
<name>A0ABV7VJZ2_9PROT</name>
<keyword evidence="7" id="KW-0720">Serine protease</keyword>
<dbReference type="PROSITE" id="PS50106">
    <property type="entry name" value="PDZ"/>
    <property type="match status" value="2"/>
</dbReference>
<feature type="domain" description="PDZ" evidence="9">
    <location>
        <begin position="407"/>
        <end position="442"/>
    </location>
</feature>
<dbReference type="RefSeq" id="WP_379729115.1">
    <property type="nucleotide sequence ID" value="NZ_JBHRYJ010000004.1"/>
</dbReference>
<sequence>MHRFLKVFLVAGSLLAACAPPVLAQPQTRVPGSEAEIRLTFAPLVKRVAPAVVNIYTRRVERVAQTSPLMNDPFFRQFFGNLSPQGQPRERIARSLGSGVIIEPDGVIVTNNHVIDGATEIVVALADRREFEAKVVAADPHVDLAVLRIDTKGEKLPHLEFRDSDDIEVGDLVVAIGDPFGVGQTVTQGIISGLGRTGIGDLDAQSYIQTDAAINPGNSGGALVTMDGKLAGINSAIFTKSGGSIGIGFAIPANLVSSTVASALAGKGIKRPWFGAQGETVTFELARSLGLDRPGGVLINAVYRGGPADRAGLKAGDVVLTVDGREVNDPRALKFRISTRRLGETVKLDVIREGRHFDLTVALVEAPETPPRDLTQLQGNQPLAGATVGNLSPAFAEEIGTDTLDRGVIIVKVADGSPADRLNIQPGDRLVKVNGKTIEAVSGLQKLLASADRWSLVLKRGSQQYTLNVRL</sequence>
<dbReference type="InterPro" id="IPR036034">
    <property type="entry name" value="PDZ_sf"/>
</dbReference>
<dbReference type="InterPro" id="IPR001940">
    <property type="entry name" value="Peptidase_S1C"/>
</dbReference>
<evidence type="ECO:0000256" key="6">
    <source>
        <dbReference type="ARBA" id="ARBA00022801"/>
    </source>
</evidence>
<evidence type="ECO:0000313" key="10">
    <source>
        <dbReference type="EMBL" id="MFC3677560.1"/>
    </source>
</evidence>
<gene>
    <name evidence="10" type="ORF">ACFOOQ_18540</name>
</gene>
<proteinExistence type="predicted"/>
<dbReference type="InterPro" id="IPR011782">
    <property type="entry name" value="Pept_S1C_Do"/>
</dbReference>
<dbReference type="InterPro" id="IPR001478">
    <property type="entry name" value="PDZ"/>
</dbReference>
<comment type="caution">
    <text evidence="10">The sequence shown here is derived from an EMBL/GenBank/DDBJ whole genome shotgun (WGS) entry which is preliminary data.</text>
</comment>
<evidence type="ECO:0000256" key="8">
    <source>
        <dbReference type="SAM" id="SignalP"/>
    </source>
</evidence>
<dbReference type="InterPro" id="IPR009003">
    <property type="entry name" value="Peptidase_S1_PA"/>
</dbReference>
<dbReference type="SUPFAM" id="SSF50494">
    <property type="entry name" value="Trypsin-like serine proteases"/>
    <property type="match status" value="1"/>
</dbReference>
<evidence type="ECO:0000259" key="9">
    <source>
        <dbReference type="PROSITE" id="PS50106"/>
    </source>
</evidence>
<dbReference type="Pfam" id="PF13180">
    <property type="entry name" value="PDZ_2"/>
    <property type="match status" value="1"/>
</dbReference>
<dbReference type="Pfam" id="PF17820">
    <property type="entry name" value="PDZ_6"/>
    <property type="match status" value="1"/>
</dbReference>
<feature type="signal peptide" evidence="8">
    <location>
        <begin position="1"/>
        <end position="24"/>
    </location>
</feature>
<evidence type="ECO:0000256" key="4">
    <source>
        <dbReference type="ARBA" id="ARBA00022737"/>
    </source>
</evidence>
<dbReference type="PROSITE" id="PS51257">
    <property type="entry name" value="PROKAR_LIPOPROTEIN"/>
    <property type="match status" value="1"/>
</dbReference>
<dbReference type="SUPFAM" id="SSF50156">
    <property type="entry name" value="PDZ domain-like"/>
    <property type="match status" value="2"/>
</dbReference>
<evidence type="ECO:0000256" key="7">
    <source>
        <dbReference type="ARBA" id="ARBA00022825"/>
    </source>
</evidence>
<evidence type="ECO:0000256" key="2">
    <source>
        <dbReference type="ARBA" id="ARBA00022670"/>
    </source>
</evidence>
<keyword evidence="5" id="KW-0574">Periplasm</keyword>
<keyword evidence="4" id="KW-0677">Repeat</keyword>
<dbReference type="Gene3D" id="2.30.42.10">
    <property type="match status" value="2"/>
</dbReference>
<reference evidence="11" key="1">
    <citation type="journal article" date="2019" name="Int. J. Syst. Evol. Microbiol.">
        <title>The Global Catalogue of Microorganisms (GCM) 10K type strain sequencing project: providing services to taxonomists for standard genome sequencing and annotation.</title>
        <authorList>
            <consortium name="The Broad Institute Genomics Platform"/>
            <consortium name="The Broad Institute Genome Sequencing Center for Infectious Disease"/>
            <person name="Wu L."/>
            <person name="Ma J."/>
        </authorList>
    </citation>
    <scope>NUCLEOTIDE SEQUENCE [LARGE SCALE GENOMIC DNA]</scope>
    <source>
        <strain evidence="11">KCTC 42182</strain>
    </source>
</reference>
<evidence type="ECO:0000256" key="5">
    <source>
        <dbReference type="ARBA" id="ARBA00022764"/>
    </source>
</evidence>
<dbReference type="InterPro" id="IPR051201">
    <property type="entry name" value="Chloro_Bact_Ser_Proteases"/>
</dbReference>